<dbReference type="Proteomes" id="UP001157887">
    <property type="component" value="Unassembled WGS sequence"/>
</dbReference>
<reference evidence="1" key="2">
    <citation type="submission" date="2022-09" db="EMBL/GenBank/DDBJ databases">
        <title>Intensive care unit water sources are persistently colonized with multi-drug resistant bacteria and are the site of extensive horizontal gene transfer of antibiotic resistance genes.</title>
        <authorList>
            <person name="Diorio-Toth L."/>
        </authorList>
    </citation>
    <scope>NUCLEOTIDE SEQUENCE</scope>
    <source>
        <strain evidence="1">GD04065</strain>
    </source>
</reference>
<reference evidence="2 3" key="1">
    <citation type="submission" date="2017-02" db="EMBL/GenBank/DDBJ databases">
        <authorList>
            <person name="Peterson S.W."/>
        </authorList>
    </citation>
    <scope>NUCLEOTIDE SEQUENCE [LARGE SCALE GENOMIC DNA]</scope>
    <source>
        <strain evidence="2">C6</strain>
    </source>
</reference>
<dbReference type="PANTHER" id="PTHR37950">
    <property type="entry name" value="4-HYDROXYPHENYLACETATE CATABOLISM PROTEIN"/>
    <property type="match status" value="1"/>
</dbReference>
<sequence length="121" mass="13343">MPHIHLEYSDNIDTLEVKPMLLALNQALLDGQFVQSGNDIKSRAIRQSDFVIGVDGDAQAYLHAKVSLLSGRDEATKCAISSQLLKTLQQNFTAPQDLTVQICVEIIEMPKSSYSKLVLKA</sequence>
<dbReference type="GO" id="GO:0008704">
    <property type="term" value="F:5-carboxymethyl-2-hydroxymuconate delta-isomerase activity"/>
    <property type="evidence" value="ECO:0007669"/>
    <property type="project" value="InterPro"/>
</dbReference>
<dbReference type="Proteomes" id="UP000196240">
    <property type="component" value="Unassembled WGS sequence"/>
</dbReference>
<gene>
    <name evidence="2" type="ORF">ACNJC6_01759</name>
    <name evidence="1" type="ORF">N7566_00375</name>
</gene>
<dbReference type="Pfam" id="PF02962">
    <property type="entry name" value="CHMI"/>
    <property type="match status" value="1"/>
</dbReference>
<accession>A0A0W8GY36</accession>
<dbReference type="InterPro" id="IPR004220">
    <property type="entry name" value="5-COMe_2-OHmuconate_Isoase"/>
</dbReference>
<name>A0A0W8GY36_ACIJO</name>
<protein>
    <submittedName>
        <fullName evidence="1">5-carboxymethyl-2-hydroxymuconate Delta-isomerase</fullName>
    </submittedName>
    <submittedName>
        <fullName evidence="2">5-carboxymethyl-2-hydroxymuconate isomerase</fullName>
    </submittedName>
</protein>
<dbReference type="AlphaFoldDB" id="A0A0W8GY36"/>
<dbReference type="PANTHER" id="PTHR37950:SF1">
    <property type="entry name" value="4-HYDROXYPHENYLACETATE CATABOLISM PROTEIN"/>
    <property type="match status" value="1"/>
</dbReference>
<dbReference type="EMBL" id="FUUY01000005">
    <property type="protein sequence ID" value="SJX22127.1"/>
    <property type="molecule type" value="Genomic_DNA"/>
</dbReference>
<keyword evidence="2" id="KW-0413">Isomerase</keyword>
<dbReference type="Gene3D" id="3.30.429.10">
    <property type="entry name" value="Macrophage Migration Inhibitory Factor"/>
    <property type="match status" value="1"/>
</dbReference>
<dbReference type="SUPFAM" id="SSF55331">
    <property type="entry name" value="Tautomerase/MIF"/>
    <property type="match status" value="1"/>
</dbReference>
<dbReference type="RefSeq" id="WP_010327411.1">
    <property type="nucleotide sequence ID" value="NZ_BKWH01000006.1"/>
</dbReference>
<evidence type="ECO:0000313" key="1">
    <source>
        <dbReference type="EMBL" id="MDG9785482.1"/>
    </source>
</evidence>
<evidence type="ECO:0000313" key="2">
    <source>
        <dbReference type="EMBL" id="SJX22127.1"/>
    </source>
</evidence>
<evidence type="ECO:0000313" key="3">
    <source>
        <dbReference type="Proteomes" id="UP000196240"/>
    </source>
</evidence>
<organism evidence="2 3">
    <name type="scientific">Acinetobacter johnsonii</name>
    <dbReference type="NCBI Taxonomy" id="40214"/>
    <lineage>
        <taxon>Bacteria</taxon>
        <taxon>Pseudomonadati</taxon>
        <taxon>Pseudomonadota</taxon>
        <taxon>Gammaproteobacteria</taxon>
        <taxon>Moraxellales</taxon>
        <taxon>Moraxellaceae</taxon>
        <taxon>Acinetobacter</taxon>
    </lineage>
</organism>
<proteinExistence type="predicted"/>
<dbReference type="CDD" id="cd00580">
    <property type="entry name" value="CHMI"/>
    <property type="match status" value="1"/>
</dbReference>
<dbReference type="InterPro" id="IPR014347">
    <property type="entry name" value="Tautomerase/MIF_sf"/>
</dbReference>
<dbReference type="EMBL" id="JAOECG010000001">
    <property type="protein sequence ID" value="MDG9785482.1"/>
    <property type="molecule type" value="Genomic_DNA"/>
</dbReference>